<sequence length="349" mass="40671">MTRVVELTKLFFSQLFASLEIWGLPAYGQELPDLIPKNAPYFTYTEGKFKPSSIRLKEAMIAFFGQNTEFYLDWNKSNQAIYKTYDRPYYPSDVNWFWTFTKRKYGDALKTSPIGTDFSEWVKKLHEKQIRDRRAPIPERFKDPGYSLPGYNFCGPKNSMDYVPTTMLDAICQYHDLIYGYRPNSLERDDDKEFNIMLDNWSKANAGDGWSGPTFYEKQHVIPFIKGIFSAKDAVGSESPWTKEIIPSILKNYVTNFKKALTDPNGGSDFNQLARAKDSPLISIDNMYDHAFIETNDKRNPTRNRQYAALNDALDDLEDVKKWWNRQLLITRGSRSDPKSNQDYTRKEK</sequence>
<dbReference type="InterPro" id="IPR013607">
    <property type="entry name" value="Phospholipase_A2-like"/>
</dbReference>
<gene>
    <name evidence="2" type="ORF">DAPPUDRAFT_122566</name>
</gene>
<dbReference type="InParanoid" id="E9I4K3"/>
<name>E9I4K3_DAPPU</name>
<protein>
    <recommendedName>
        <fullName evidence="1">Phospholipase A2-like domain-containing protein</fullName>
    </recommendedName>
</protein>
<dbReference type="Proteomes" id="UP000000305">
    <property type="component" value="Unassembled WGS sequence"/>
</dbReference>
<proteinExistence type="predicted"/>
<dbReference type="OrthoDB" id="7456800at2759"/>
<dbReference type="GO" id="GO:0005198">
    <property type="term" value="F:structural molecule activity"/>
    <property type="evidence" value="ECO:0007669"/>
    <property type="project" value="InterPro"/>
</dbReference>
<dbReference type="Pfam" id="PF08398">
    <property type="entry name" value="Phospholip_A2_4"/>
    <property type="match status" value="1"/>
</dbReference>
<dbReference type="KEGG" id="dpx:DAPPUDRAFT_122566"/>
<evidence type="ECO:0000313" key="2">
    <source>
        <dbReference type="EMBL" id="EFX61077.1"/>
    </source>
</evidence>
<feature type="domain" description="Phospholipase A2-like" evidence="1">
    <location>
        <begin position="145"/>
        <end position="180"/>
    </location>
</feature>
<accession>E9I4K3</accession>
<organism evidence="2 3">
    <name type="scientific">Daphnia pulex</name>
    <name type="common">Water flea</name>
    <dbReference type="NCBI Taxonomy" id="6669"/>
    <lineage>
        <taxon>Eukaryota</taxon>
        <taxon>Metazoa</taxon>
        <taxon>Ecdysozoa</taxon>
        <taxon>Arthropoda</taxon>
        <taxon>Crustacea</taxon>
        <taxon>Branchiopoda</taxon>
        <taxon>Diplostraca</taxon>
        <taxon>Cladocera</taxon>
        <taxon>Anomopoda</taxon>
        <taxon>Daphniidae</taxon>
        <taxon>Daphnia</taxon>
    </lineage>
</organism>
<keyword evidence="3" id="KW-1185">Reference proteome</keyword>
<dbReference type="EMBL" id="GL735083">
    <property type="protein sequence ID" value="EFX61077.1"/>
    <property type="molecule type" value="Genomic_DNA"/>
</dbReference>
<dbReference type="HOGENOM" id="CLU_795162_0_0_1"/>
<reference evidence="2 3" key="1">
    <citation type="journal article" date="2011" name="Science">
        <title>The ecoresponsive genome of Daphnia pulex.</title>
        <authorList>
            <person name="Colbourne J.K."/>
            <person name="Pfrender M.E."/>
            <person name="Gilbert D."/>
            <person name="Thomas W.K."/>
            <person name="Tucker A."/>
            <person name="Oakley T.H."/>
            <person name="Tokishita S."/>
            <person name="Aerts A."/>
            <person name="Arnold G.J."/>
            <person name="Basu M.K."/>
            <person name="Bauer D.J."/>
            <person name="Caceres C.E."/>
            <person name="Carmel L."/>
            <person name="Casola C."/>
            <person name="Choi J.H."/>
            <person name="Detter J.C."/>
            <person name="Dong Q."/>
            <person name="Dusheyko S."/>
            <person name="Eads B.D."/>
            <person name="Frohlich T."/>
            <person name="Geiler-Samerotte K.A."/>
            <person name="Gerlach D."/>
            <person name="Hatcher P."/>
            <person name="Jogdeo S."/>
            <person name="Krijgsveld J."/>
            <person name="Kriventseva E.V."/>
            <person name="Kultz D."/>
            <person name="Laforsch C."/>
            <person name="Lindquist E."/>
            <person name="Lopez J."/>
            <person name="Manak J.R."/>
            <person name="Muller J."/>
            <person name="Pangilinan J."/>
            <person name="Patwardhan R.P."/>
            <person name="Pitluck S."/>
            <person name="Pritham E.J."/>
            <person name="Rechtsteiner A."/>
            <person name="Rho M."/>
            <person name="Rogozin I.B."/>
            <person name="Sakarya O."/>
            <person name="Salamov A."/>
            <person name="Schaack S."/>
            <person name="Shapiro H."/>
            <person name="Shiga Y."/>
            <person name="Skalitzky C."/>
            <person name="Smith Z."/>
            <person name="Souvorov A."/>
            <person name="Sung W."/>
            <person name="Tang Z."/>
            <person name="Tsuchiya D."/>
            <person name="Tu H."/>
            <person name="Vos H."/>
            <person name="Wang M."/>
            <person name="Wolf Y.I."/>
            <person name="Yamagata H."/>
            <person name="Yamada T."/>
            <person name="Ye Y."/>
            <person name="Shaw J.R."/>
            <person name="Andrews J."/>
            <person name="Crease T.J."/>
            <person name="Tang H."/>
            <person name="Lucas S.M."/>
            <person name="Robertson H.M."/>
            <person name="Bork P."/>
            <person name="Koonin E.V."/>
            <person name="Zdobnov E.M."/>
            <person name="Grigoriev I.V."/>
            <person name="Lynch M."/>
            <person name="Boore J.L."/>
        </authorList>
    </citation>
    <scope>NUCLEOTIDE SEQUENCE [LARGE SCALE GENOMIC DNA]</scope>
</reference>
<evidence type="ECO:0000313" key="3">
    <source>
        <dbReference type="Proteomes" id="UP000000305"/>
    </source>
</evidence>
<evidence type="ECO:0000259" key="1">
    <source>
        <dbReference type="Pfam" id="PF08398"/>
    </source>
</evidence>
<dbReference type="AlphaFoldDB" id="E9I4K3"/>